<name>A0ABU1U4N5_9BACL</name>
<dbReference type="Gene3D" id="3.40.630.30">
    <property type="match status" value="1"/>
</dbReference>
<dbReference type="PROSITE" id="PS51186">
    <property type="entry name" value="GNAT"/>
    <property type="match status" value="1"/>
</dbReference>
<reference evidence="4 5" key="1">
    <citation type="submission" date="2023-07" db="EMBL/GenBank/DDBJ databases">
        <title>Sorghum-associated microbial communities from plants grown in Nebraska, USA.</title>
        <authorList>
            <person name="Schachtman D."/>
        </authorList>
    </citation>
    <scope>NUCLEOTIDE SEQUENCE [LARGE SCALE GENOMIC DNA]</scope>
    <source>
        <strain evidence="4 5">BE211</strain>
    </source>
</reference>
<dbReference type="Proteomes" id="UP001258181">
    <property type="component" value="Unassembled WGS sequence"/>
</dbReference>
<protein>
    <submittedName>
        <fullName evidence="4">RimJ/RimL family protein N-acetyltransferase</fullName>
    </submittedName>
</protein>
<dbReference type="RefSeq" id="WP_310261368.1">
    <property type="nucleotide sequence ID" value="NZ_JAVDWA010000007.1"/>
</dbReference>
<gene>
    <name evidence="4" type="ORF">J2X07_003436</name>
</gene>
<proteinExistence type="predicted"/>
<sequence length="171" mass="19269">MEVRLLNPSDAESYWELRLEALQQNPEAFATSYEEALKRENPIEQVASRLQGNGDFTFGAFQNGKLVGTVTLLQEKIMKMAHKAYILAMYVTPNSRGTGAGKAVLTEAINHAKQIPEIMKLNLTVVSSNEKAKKLYTSLGFKTYGNEEAALKVNDNYYDEEHMVLFLKECR</sequence>
<dbReference type="InterPro" id="IPR016181">
    <property type="entry name" value="Acyl_CoA_acyltransferase"/>
</dbReference>
<dbReference type="PANTHER" id="PTHR43877:SF2">
    <property type="entry name" value="AMINOALKYLPHOSPHONATE N-ACETYLTRANSFERASE-RELATED"/>
    <property type="match status" value="1"/>
</dbReference>
<keyword evidence="1" id="KW-0808">Transferase</keyword>
<evidence type="ECO:0000313" key="4">
    <source>
        <dbReference type="EMBL" id="MDR7074440.1"/>
    </source>
</evidence>
<evidence type="ECO:0000313" key="5">
    <source>
        <dbReference type="Proteomes" id="UP001258181"/>
    </source>
</evidence>
<evidence type="ECO:0000256" key="2">
    <source>
        <dbReference type="ARBA" id="ARBA00023315"/>
    </source>
</evidence>
<dbReference type="EMBL" id="JAVDWA010000007">
    <property type="protein sequence ID" value="MDR7074440.1"/>
    <property type="molecule type" value="Genomic_DNA"/>
</dbReference>
<dbReference type="PANTHER" id="PTHR43877">
    <property type="entry name" value="AMINOALKYLPHOSPHONATE N-ACETYLTRANSFERASE-RELATED-RELATED"/>
    <property type="match status" value="1"/>
</dbReference>
<keyword evidence="5" id="KW-1185">Reference proteome</keyword>
<keyword evidence="2" id="KW-0012">Acyltransferase</keyword>
<dbReference type="InterPro" id="IPR050832">
    <property type="entry name" value="Bact_Acetyltransf"/>
</dbReference>
<comment type="caution">
    <text evidence="4">The sequence shown here is derived from an EMBL/GenBank/DDBJ whole genome shotgun (WGS) entry which is preliminary data.</text>
</comment>
<organism evidence="4 5">
    <name type="scientific">Fictibacillus barbaricus</name>
    <dbReference type="NCBI Taxonomy" id="182136"/>
    <lineage>
        <taxon>Bacteria</taxon>
        <taxon>Bacillati</taxon>
        <taxon>Bacillota</taxon>
        <taxon>Bacilli</taxon>
        <taxon>Bacillales</taxon>
        <taxon>Fictibacillaceae</taxon>
        <taxon>Fictibacillus</taxon>
    </lineage>
</organism>
<dbReference type="SUPFAM" id="SSF55729">
    <property type="entry name" value="Acyl-CoA N-acyltransferases (Nat)"/>
    <property type="match status" value="1"/>
</dbReference>
<feature type="domain" description="N-acetyltransferase" evidence="3">
    <location>
        <begin position="1"/>
        <end position="168"/>
    </location>
</feature>
<dbReference type="InterPro" id="IPR000182">
    <property type="entry name" value="GNAT_dom"/>
</dbReference>
<evidence type="ECO:0000256" key="1">
    <source>
        <dbReference type="ARBA" id="ARBA00022679"/>
    </source>
</evidence>
<accession>A0ABU1U4N5</accession>
<dbReference type="CDD" id="cd04301">
    <property type="entry name" value="NAT_SF"/>
    <property type="match status" value="1"/>
</dbReference>
<dbReference type="Pfam" id="PF00583">
    <property type="entry name" value="Acetyltransf_1"/>
    <property type="match status" value="1"/>
</dbReference>
<evidence type="ECO:0000259" key="3">
    <source>
        <dbReference type="PROSITE" id="PS51186"/>
    </source>
</evidence>